<evidence type="ECO:0000313" key="3">
    <source>
        <dbReference type="Proteomes" id="UP000242814"/>
    </source>
</evidence>
<accession>A0A1D2JDL2</accession>
<feature type="region of interest" description="Disordered" evidence="1">
    <location>
        <begin position="159"/>
        <end position="181"/>
    </location>
</feature>
<feature type="compositionally biased region" description="Polar residues" evidence="1">
    <location>
        <begin position="167"/>
        <end position="181"/>
    </location>
</feature>
<organism evidence="2 3">
    <name type="scientific">Paracoccidioides brasiliensis</name>
    <dbReference type="NCBI Taxonomy" id="121759"/>
    <lineage>
        <taxon>Eukaryota</taxon>
        <taxon>Fungi</taxon>
        <taxon>Dikarya</taxon>
        <taxon>Ascomycota</taxon>
        <taxon>Pezizomycotina</taxon>
        <taxon>Eurotiomycetes</taxon>
        <taxon>Eurotiomycetidae</taxon>
        <taxon>Onygenales</taxon>
        <taxon>Ajellomycetaceae</taxon>
        <taxon>Paracoccidioides</taxon>
    </lineage>
</organism>
<dbReference type="Gene3D" id="1.10.10.60">
    <property type="entry name" value="Homeodomain-like"/>
    <property type="match status" value="1"/>
</dbReference>
<evidence type="ECO:0000256" key="1">
    <source>
        <dbReference type="SAM" id="MobiDB-lite"/>
    </source>
</evidence>
<feature type="region of interest" description="Disordered" evidence="1">
    <location>
        <begin position="1"/>
        <end position="33"/>
    </location>
</feature>
<dbReference type="VEuPathDB" id="FungiDB:PADG_04616"/>
<name>A0A1D2JDL2_PARBR</name>
<comment type="caution">
    <text evidence="2">The sequence shown here is derived from an EMBL/GenBank/DDBJ whole genome shotgun (WGS) entry which is preliminary data.</text>
</comment>
<proteinExistence type="predicted"/>
<sequence length="448" mass="50733">MDFASPTASSLESPNASSNPAPQAQSQIHRRRLNREERKDILVMRRLGYTYRAIAEYLHVSHRAVQYTCESNTCDPKKRPGRNSKLSTKQVDDIENFLTASKENQSLSYKKIIEALDLDVKQDCLRRALQKRGYVRQVTSVPNCQSNKRSQLIWEIYKGPNSRPKEPSTSASAPQLSMMEQSSLAELETQVTHHHHRQPVVDQSETSMANHHSPINRYTPATVQYQSYQPIGPELNTVPPQLHPNPYQQPIPPQLRHISYIHISSLHLHHSRQPVSLDWRSTPTQYDSGPFHHHHSLSTGSPQLQSHNEYHSIFSNKLQSPLPKYRQALSEYCPSLIDRRPVPLQTPPPLPSPHFESILMELQHRNLSRSVSPGLCQTTGSHNQMASSVPFHTQNNAIAEVSSLAGTSRKSSGYSTPLTIPDDRSDYYRFAASVPPDTAGIEHESRIR</sequence>
<dbReference type="Proteomes" id="UP000242814">
    <property type="component" value="Unassembled WGS sequence"/>
</dbReference>
<feature type="compositionally biased region" description="Polar residues" evidence="1">
    <location>
        <begin position="1"/>
        <end position="27"/>
    </location>
</feature>
<evidence type="ECO:0000313" key="2">
    <source>
        <dbReference type="EMBL" id="ODH27124.1"/>
    </source>
</evidence>
<protein>
    <recommendedName>
        <fullName evidence="4">Transposase IS30-like HTH domain-containing protein</fullName>
    </recommendedName>
</protein>
<dbReference type="VEuPathDB" id="FungiDB:PABG_04248"/>
<evidence type="ECO:0008006" key="4">
    <source>
        <dbReference type="Google" id="ProtNLM"/>
    </source>
</evidence>
<dbReference type="EMBL" id="LZYO01000166">
    <property type="protein sequence ID" value="ODH27124.1"/>
    <property type="molecule type" value="Genomic_DNA"/>
</dbReference>
<reference evidence="2 3" key="1">
    <citation type="submission" date="2016-06" db="EMBL/GenBank/DDBJ databases">
        <authorList>
            <person name="Kjaerup R.B."/>
            <person name="Dalgaard T.S."/>
            <person name="Juul-Madsen H.R."/>
        </authorList>
    </citation>
    <scope>NUCLEOTIDE SEQUENCE [LARGE SCALE GENOMIC DNA]</scope>
    <source>
        <strain evidence="2 3">Pb300</strain>
    </source>
</reference>
<gene>
    <name evidence="2" type="ORF">ACO22_04289</name>
</gene>
<dbReference type="AlphaFoldDB" id="A0A1D2JDL2"/>